<sequence>MVTRKQYTKEFKLDAISLVLDQGHTTSEVSRNLEITPNMLRRWIREYQADDADQSFRGNGKLTPEQEEIRQLKTQIKQLKLEREILKEATVFFAK</sequence>
<evidence type="ECO:0000313" key="2">
    <source>
        <dbReference type="EMBL" id="SOD16800.1"/>
    </source>
</evidence>
<name>A0A286A4J1_9PROT</name>
<dbReference type="PANTHER" id="PTHR33215:SF13">
    <property type="entry name" value="PROTEIN DISTAL ANTENNA"/>
    <property type="match status" value="1"/>
</dbReference>
<evidence type="ECO:0000313" key="3">
    <source>
        <dbReference type="Proteomes" id="UP000219335"/>
    </source>
</evidence>
<dbReference type="AlphaFoldDB" id="A0A286A4J1"/>
<dbReference type="Pfam" id="PF01527">
    <property type="entry name" value="HTH_Tnp_1"/>
    <property type="match status" value="1"/>
</dbReference>
<dbReference type="InterPro" id="IPR051839">
    <property type="entry name" value="RD_transcriptional_regulator"/>
</dbReference>
<dbReference type="GO" id="GO:0003677">
    <property type="term" value="F:DNA binding"/>
    <property type="evidence" value="ECO:0007669"/>
    <property type="project" value="InterPro"/>
</dbReference>
<evidence type="ECO:0000256" key="1">
    <source>
        <dbReference type="SAM" id="Coils"/>
    </source>
</evidence>
<proteinExistence type="predicted"/>
<dbReference type="GO" id="GO:0004803">
    <property type="term" value="F:transposase activity"/>
    <property type="evidence" value="ECO:0007669"/>
    <property type="project" value="InterPro"/>
</dbReference>
<dbReference type="InterPro" id="IPR009057">
    <property type="entry name" value="Homeodomain-like_sf"/>
</dbReference>
<reference evidence="2 3" key="1">
    <citation type="submission" date="2017-09" db="EMBL/GenBank/DDBJ databases">
        <authorList>
            <person name="Ehlers B."/>
            <person name="Leendertz F.H."/>
        </authorList>
    </citation>
    <scope>NUCLEOTIDE SEQUENCE [LARGE SCALE GENOMIC DNA]</scope>
    <source>
        <strain evidence="2 3">Nm42</strain>
    </source>
</reference>
<dbReference type="Proteomes" id="UP000219335">
    <property type="component" value="Unassembled WGS sequence"/>
</dbReference>
<gene>
    <name evidence="2" type="ORF">SAMN06297164_0759</name>
</gene>
<dbReference type="EMBL" id="OCMU01000001">
    <property type="protein sequence ID" value="SOD16800.1"/>
    <property type="molecule type" value="Genomic_DNA"/>
</dbReference>
<protein>
    <submittedName>
        <fullName evidence="2">Transposase</fullName>
    </submittedName>
</protein>
<keyword evidence="1" id="KW-0175">Coiled coil</keyword>
<dbReference type="SUPFAM" id="SSF46689">
    <property type="entry name" value="Homeodomain-like"/>
    <property type="match status" value="1"/>
</dbReference>
<dbReference type="PANTHER" id="PTHR33215">
    <property type="entry name" value="PROTEIN DISTAL ANTENNA"/>
    <property type="match status" value="1"/>
</dbReference>
<feature type="coiled-coil region" evidence="1">
    <location>
        <begin position="62"/>
        <end position="89"/>
    </location>
</feature>
<dbReference type="InterPro" id="IPR002514">
    <property type="entry name" value="Transposase_8"/>
</dbReference>
<organism evidence="2 3">
    <name type="scientific">Nitrosomonas ureae</name>
    <dbReference type="NCBI Taxonomy" id="44577"/>
    <lineage>
        <taxon>Bacteria</taxon>
        <taxon>Pseudomonadati</taxon>
        <taxon>Pseudomonadota</taxon>
        <taxon>Betaproteobacteria</taxon>
        <taxon>Nitrosomonadales</taxon>
        <taxon>Nitrosomonadaceae</taxon>
        <taxon>Nitrosomonas</taxon>
    </lineage>
</organism>
<accession>A0A286A4J1</accession>
<dbReference type="GO" id="GO:0006313">
    <property type="term" value="P:DNA transposition"/>
    <property type="evidence" value="ECO:0007669"/>
    <property type="project" value="InterPro"/>
</dbReference>
<dbReference type="Gene3D" id="1.10.10.60">
    <property type="entry name" value="Homeodomain-like"/>
    <property type="match status" value="1"/>
</dbReference>